<dbReference type="Gene3D" id="3.30.470.20">
    <property type="entry name" value="ATP-grasp fold, B domain"/>
    <property type="match status" value="1"/>
</dbReference>
<dbReference type="RefSeq" id="WP_390204891.1">
    <property type="nucleotide sequence ID" value="NZ_JBHSZC010000001.1"/>
</dbReference>
<organism evidence="3 4">
    <name type="scientific">Halocatena marina</name>
    <dbReference type="NCBI Taxonomy" id="2934937"/>
    <lineage>
        <taxon>Archaea</taxon>
        <taxon>Methanobacteriati</taxon>
        <taxon>Methanobacteriota</taxon>
        <taxon>Stenosarchaea group</taxon>
        <taxon>Halobacteria</taxon>
        <taxon>Halobacteriales</taxon>
        <taxon>Natronomonadaceae</taxon>
        <taxon>Halocatena</taxon>
    </lineage>
</organism>
<name>A0ABD5YJ27_9EURY</name>
<evidence type="ECO:0000256" key="1">
    <source>
        <dbReference type="PROSITE-ProRule" id="PRU00409"/>
    </source>
</evidence>
<dbReference type="Proteomes" id="UP001596417">
    <property type="component" value="Unassembled WGS sequence"/>
</dbReference>
<dbReference type="Pfam" id="PF15632">
    <property type="entry name" value="ATPgrasp_Ter"/>
    <property type="match status" value="1"/>
</dbReference>
<dbReference type="InterPro" id="IPR011761">
    <property type="entry name" value="ATP-grasp"/>
</dbReference>
<evidence type="ECO:0000313" key="3">
    <source>
        <dbReference type="EMBL" id="MFC7189393.1"/>
    </source>
</evidence>
<dbReference type="AlphaFoldDB" id="A0ABD5YJ27"/>
<accession>A0ABD5YJ27</accession>
<dbReference type="EMBL" id="JBHTAX010000001">
    <property type="protein sequence ID" value="MFC7189393.1"/>
    <property type="molecule type" value="Genomic_DNA"/>
</dbReference>
<comment type="caution">
    <text evidence="3">The sequence shown here is derived from an EMBL/GenBank/DDBJ whole genome shotgun (WGS) entry which is preliminary data.</text>
</comment>
<dbReference type="SUPFAM" id="SSF56059">
    <property type="entry name" value="Glutathione synthetase ATP-binding domain-like"/>
    <property type="match status" value="1"/>
</dbReference>
<feature type="domain" description="ATP-grasp" evidence="2">
    <location>
        <begin position="5"/>
        <end position="62"/>
    </location>
</feature>
<protein>
    <submittedName>
        <fullName evidence="3">ATP-grasp domain-containing protein</fullName>
    </submittedName>
</protein>
<sequence>MYGYAQSLIELLGWTGPAQVEFMKQPDGEFQLIEINGRYWGSLPLAMNSGVDFPWLHYRLLRGERPEPVESYRTDIVQRRLLYGDLNWLHHRLVEGDFRAFGPFFRSFIGPKHTFVSIDDPQPTAVALLQAVELGAGQLIDTLRLKTRIRRNLINPT</sequence>
<dbReference type="GO" id="GO:0005524">
    <property type="term" value="F:ATP binding"/>
    <property type="evidence" value="ECO:0007669"/>
    <property type="project" value="UniProtKB-UniRule"/>
</dbReference>
<dbReference type="PROSITE" id="PS50975">
    <property type="entry name" value="ATP_GRASP"/>
    <property type="match status" value="1"/>
</dbReference>
<evidence type="ECO:0000259" key="2">
    <source>
        <dbReference type="PROSITE" id="PS50975"/>
    </source>
</evidence>
<keyword evidence="1" id="KW-0547">Nucleotide-binding</keyword>
<evidence type="ECO:0000313" key="4">
    <source>
        <dbReference type="Proteomes" id="UP001596417"/>
    </source>
</evidence>
<reference evidence="3 4" key="1">
    <citation type="journal article" date="2019" name="Int. J. Syst. Evol. Microbiol.">
        <title>The Global Catalogue of Microorganisms (GCM) 10K type strain sequencing project: providing services to taxonomists for standard genome sequencing and annotation.</title>
        <authorList>
            <consortium name="The Broad Institute Genomics Platform"/>
            <consortium name="The Broad Institute Genome Sequencing Center for Infectious Disease"/>
            <person name="Wu L."/>
            <person name="Ma J."/>
        </authorList>
    </citation>
    <scope>NUCLEOTIDE SEQUENCE [LARGE SCALE GENOMIC DNA]</scope>
    <source>
        <strain evidence="3 4">RDMS1</strain>
    </source>
</reference>
<gene>
    <name evidence="3" type="ORF">ACFQL7_05720</name>
</gene>
<keyword evidence="1" id="KW-0067">ATP-binding</keyword>
<proteinExistence type="predicted"/>
<keyword evidence="4" id="KW-1185">Reference proteome</keyword>